<keyword evidence="5 7" id="KW-0119">Carbohydrate metabolism</keyword>
<evidence type="ECO:0000256" key="2">
    <source>
        <dbReference type="ARBA" id="ARBA00022490"/>
    </source>
</evidence>
<comment type="similarity">
    <text evidence="7">Belongs to the gmhB family.</text>
</comment>
<evidence type="ECO:0000256" key="8">
    <source>
        <dbReference type="PIRSR" id="PIRSR004682-1"/>
    </source>
</evidence>
<dbReference type="GO" id="GO:0046872">
    <property type="term" value="F:metal ion binding"/>
    <property type="evidence" value="ECO:0007669"/>
    <property type="project" value="UniProtKB-KW"/>
</dbReference>
<evidence type="ECO:0000313" key="11">
    <source>
        <dbReference type="EMBL" id="MCH1625326.1"/>
    </source>
</evidence>
<keyword evidence="2 7" id="KW-0963">Cytoplasm</keyword>
<dbReference type="InterPro" id="IPR006549">
    <property type="entry name" value="HAD-SF_hydro_IIIA"/>
</dbReference>
<keyword evidence="10" id="KW-0460">Magnesium</keyword>
<evidence type="ECO:0000256" key="9">
    <source>
        <dbReference type="PIRSR" id="PIRSR004682-3"/>
    </source>
</evidence>
<dbReference type="EMBL" id="JAKTTI010000009">
    <property type="protein sequence ID" value="MCH1625326.1"/>
    <property type="molecule type" value="Genomic_DNA"/>
</dbReference>
<feature type="binding site" evidence="10">
    <location>
        <position position="87"/>
    </location>
    <ligand>
        <name>Zn(2+)</name>
        <dbReference type="ChEBI" id="CHEBI:29105"/>
    </ligand>
</feature>
<feature type="site" description="Stabilizes the phosphoryl group" evidence="9">
    <location>
        <position position="99"/>
    </location>
</feature>
<proteinExistence type="inferred from homology"/>
<dbReference type="InterPro" id="IPR004446">
    <property type="entry name" value="Heptose_bisP_phosphatase"/>
</dbReference>
<dbReference type="NCBIfam" id="TIGR01656">
    <property type="entry name" value="Histidinol-ppas"/>
    <property type="match status" value="1"/>
</dbReference>
<evidence type="ECO:0000256" key="7">
    <source>
        <dbReference type="PIRNR" id="PIRNR004682"/>
    </source>
</evidence>
<keyword evidence="3 10" id="KW-0479">Metal-binding</keyword>
<organism evidence="11 12">
    <name type="scientific">Fredinandcohnia quinoae</name>
    <dbReference type="NCBI Taxonomy" id="2918902"/>
    <lineage>
        <taxon>Bacteria</taxon>
        <taxon>Bacillati</taxon>
        <taxon>Bacillota</taxon>
        <taxon>Bacilli</taxon>
        <taxon>Bacillales</taxon>
        <taxon>Bacillaceae</taxon>
        <taxon>Fredinandcohnia</taxon>
    </lineage>
</organism>
<comment type="cofactor">
    <cofactor evidence="10">
        <name>Zn(2+)</name>
        <dbReference type="ChEBI" id="CHEBI:29105"/>
    </cofactor>
</comment>
<feature type="binding site" evidence="10">
    <location>
        <position position="124"/>
    </location>
    <ligand>
        <name>Mg(2+)</name>
        <dbReference type="ChEBI" id="CHEBI:18420"/>
    </ligand>
</feature>
<dbReference type="InterPro" id="IPR006543">
    <property type="entry name" value="Histidinol-phos"/>
</dbReference>
<reference evidence="11" key="1">
    <citation type="submission" date="2022-02" db="EMBL/GenBank/DDBJ databases">
        <title>Fredinandcohnia quinoae sp. nov. isolated from Chenopodium quinoa seeds.</title>
        <authorList>
            <person name="Saati-Santamaria Z."/>
            <person name="Flores-Felix J.D."/>
            <person name="Igual J.M."/>
            <person name="Velazquez E."/>
            <person name="Garcia-Fraile P."/>
            <person name="Martinez-Molina E."/>
        </authorList>
    </citation>
    <scope>NUCLEOTIDE SEQUENCE</scope>
    <source>
        <strain evidence="11">SECRCQ15</strain>
    </source>
</reference>
<name>A0AAW5E5R6_9BACI</name>
<dbReference type="PANTHER" id="PTHR42891:SF1">
    <property type="entry name" value="D-GLYCERO-BETA-D-MANNO-HEPTOSE-1,7-BISPHOSPHATE 7-PHOSPHATASE"/>
    <property type="match status" value="1"/>
</dbReference>
<feature type="active site" description="Nucleophile" evidence="8">
    <location>
        <position position="7"/>
    </location>
</feature>
<keyword evidence="4 7" id="KW-0378">Hydrolase</keyword>
<dbReference type="PIRSF" id="PIRSF004682">
    <property type="entry name" value="GmhB"/>
    <property type="match status" value="1"/>
</dbReference>
<protein>
    <recommendedName>
        <fullName evidence="6 7">D,D-heptose 1,7-bisphosphate phosphatase</fullName>
        <ecNumber evidence="7">3.1.3.-</ecNumber>
    </recommendedName>
</protein>
<dbReference type="GO" id="GO:0016791">
    <property type="term" value="F:phosphatase activity"/>
    <property type="evidence" value="ECO:0007669"/>
    <property type="project" value="InterPro"/>
</dbReference>
<evidence type="ECO:0000256" key="1">
    <source>
        <dbReference type="ARBA" id="ARBA00004496"/>
    </source>
</evidence>
<dbReference type="InterPro" id="IPR036412">
    <property type="entry name" value="HAD-like_sf"/>
</dbReference>
<dbReference type="Proteomes" id="UP001431131">
    <property type="component" value="Unassembled WGS sequence"/>
</dbReference>
<evidence type="ECO:0000313" key="12">
    <source>
        <dbReference type="Proteomes" id="UP001431131"/>
    </source>
</evidence>
<feature type="active site" description="Proton donor" evidence="8">
    <location>
        <position position="9"/>
    </location>
</feature>
<dbReference type="GO" id="GO:0005737">
    <property type="term" value="C:cytoplasm"/>
    <property type="evidence" value="ECO:0007669"/>
    <property type="project" value="UniProtKB-SubCell"/>
</dbReference>
<feature type="binding site" evidence="10">
    <location>
        <position position="9"/>
    </location>
    <ligand>
        <name>Mg(2+)</name>
        <dbReference type="ChEBI" id="CHEBI:18420"/>
    </ligand>
</feature>
<feature type="binding site" evidence="10">
    <location>
        <position position="97"/>
    </location>
    <ligand>
        <name>Zn(2+)</name>
        <dbReference type="ChEBI" id="CHEBI:29105"/>
    </ligand>
</feature>
<feature type="binding site" evidence="10">
    <location>
        <position position="89"/>
    </location>
    <ligand>
        <name>Zn(2+)</name>
        <dbReference type="ChEBI" id="CHEBI:29105"/>
    </ligand>
</feature>
<dbReference type="NCBIfam" id="TIGR01662">
    <property type="entry name" value="HAD-SF-IIIA"/>
    <property type="match status" value="1"/>
</dbReference>
<evidence type="ECO:0000256" key="5">
    <source>
        <dbReference type="ARBA" id="ARBA00023277"/>
    </source>
</evidence>
<dbReference type="EC" id="3.1.3.-" evidence="7"/>
<dbReference type="Gene3D" id="3.40.50.1000">
    <property type="entry name" value="HAD superfamily/HAD-like"/>
    <property type="match status" value="1"/>
</dbReference>
<evidence type="ECO:0000256" key="6">
    <source>
        <dbReference type="ARBA" id="ARBA00031828"/>
    </source>
</evidence>
<comment type="subcellular location">
    <subcellularLocation>
        <location evidence="1 7">Cytoplasm</location>
    </subcellularLocation>
</comment>
<comment type="cofactor">
    <cofactor evidence="10">
        <name>Mg(2+)</name>
        <dbReference type="ChEBI" id="CHEBI:18420"/>
    </cofactor>
</comment>
<keyword evidence="12" id="KW-1185">Reference proteome</keyword>
<feature type="binding site" evidence="10">
    <location>
        <position position="95"/>
    </location>
    <ligand>
        <name>Zn(2+)</name>
        <dbReference type="ChEBI" id="CHEBI:29105"/>
    </ligand>
</feature>
<dbReference type="PANTHER" id="PTHR42891">
    <property type="entry name" value="D-GLYCERO-BETA-D-MANNO-HEPTOSE-1,7-BISPHOSPHATE 7-PHOSPHATASE"/>
    <property type="match status" value="1"/>
</dbReference>
<feature type="site" description="Stabilizes the phosphoryl group" evidence="9">
    <location>
        <position position="48"/>
    </location>
</feature>
<accession>A0AAW5E5R6</accession>
<gene>
    <name evidence="11" type="ORF">MJG50_08305</name>
</gene>
<evidence type="ECO:0000256" key="3">
    <source>
        <dbReference type="ARBA" id="ARBA00022723"/>
    </source>
</evidence>
<comment type="caution">
    <text evidence="11">The sequence shown here is derived from an EMBL/GenBank/DDBJ whole genome shotgun (WGS) entry which is preliminary data.</text>
</comment>
<feature type="site" description="Contributes to substrate recognition" evidence="9">
    <location>
        <position position="98"/>
    </location>
</feature>
<sequence>MIGVFLDRDGTIGGDGGGIHPLEFSLYEYSAKAINLLNKKGLKVFLFTNQSWIGMGKFTEQTFLEGCKEIEKELEKNNAYLEGIYYCPHKPEDNCNCRKPLTTLLEKAKIENNLDLNKCYIIGDRLSDMLSAESVGAKKILVKTGRGLKSFKELSNSTSEKLKVNYVADNVFTAVEWILIDLSS</sequence>
<evidence type="ECO:0000256" key="4">
    <source>
        <dbReference type="ARBA" id="ARBA00022801"/>
    </source>
</evidence>
<dbReference type="RefSeq" id="WP_240254598.1">
    <property type="nucleotide sequence ID" value="NZ_JAKTTI010000009.1"/>
</dbReference>
<dbReference type="SUPFAM" id="SSF56784">
    <property type="entry name" value="HAD-like"/>
    <property type="match status" value="1"/>
</dbReference>
<dbReference type="InterPro" id="IPR023214">
    <property type="entry name" value="HAD_sf"/>
</dbReference>
<dbReference type="AlphaFoldDB" id="A0AAW5E5R6"/>
<dbReference type="GO" id="GO:0005975">
    <property type="term" value="P:carbohydrate metabolic process"/>
    <property type="evidence" value="ECO:0007669"/>
    <property type="project" value="InterPro"/>
</dbReference>
<evidence type="ECO:0000256" key="10">
    <source>
        <dbReference type="PIRSR" id="PIRSR004682-4"/>
    </source>
</evidence>
<keyword evidence="10" id="KW-0862">Zinc</keyword>
<dbReference type="Pfam" id="PF13242">
    <property type="entry name" value="Hydrolase_like"/>
    <property type="match status" value="1"/>
</dbReference>
<feature type="binding site" evidence="10">
    <location>
        <position position="7"/>
    </location>
    <ligand>
        <name>Mg(2+)</name>
        <dbReference type="ChEBI" id="CHEBI:18420"/>
    </ligand>
</feature>